<feature type="domain" description="Response regulatory" evidence="3">
    <location>
        <begin position="16"/>
        <end position="133"/>
    </location>
</feature>
<dbReference type="STRING" id="1437425.CSEC_1001"/>
<evidence type="ECO:0000313" key="4">
    <source>
        <dbReference type="EMBL" id="CDR33828.1"/>
    </source>
</evidence>
<reference evidence="4" key="2">
    <citation type="submission" date="2014-09" db="EMBL/GenBank/DDBJ databases">
        <title>Criblamydia sequanensis harbors a mega-plasmid encoding arsenite resistance.</title>
        <authorList>
            <person name="Bertelli C."/>
            <person name="Goesmann A."/>
            <person name="Greub G."/>
        </authorList>
    </citation>
    <scope>NUCLEOTIDE SEQUENCE [LARGE SCALE GENOMIC DNA]</scope>
    <source>
        <strain evidence="4">CRIB-18</strain>
    </source>
</reference>
<feature type="modified residue" description="4-aspartylphosphate" evidence="2">
    <location>
        <position position="66"/>
    </location>
</feature>
<evidence type="ECO:0000313" key="5">
    <source>
        <dbReference type="Proteomes" id="UP000031552"/>
    </source>
</evidence>
<accession>A0A090D1W6</accession>
<dbReference type="GO" id="GO:0016791">
    <property type="term" value="F:phosphatase activity"/>
    <property type="evidence" value="ECO:0007669"/>
    <property type="project" value="TreeGrafter"/>
</dbReference>
<dbReference type="AlphaFoldDB" id="A0A090D1W6"/>
<dbReference type="SUPFAM" id="SSF81606">
    <property type="entry name" value="PP2C-like"/>
    <property type="match status" value="1"/>
</dbReference>
<keyword evidence="1" id="KW-0378">Hydrolase</keyword>
<dbReference type="InterPro" id="IPR001932">
    <property type="entry name" value="PPM-type_phosphatase-like_dom"/>
</dbReference>
<dbReference type="InterPro" id="IPR036457">
    <property type="entry name" value="PPM-type-like_dom_sf"/>
</dbReference>
<dbReference type="SMART" id="SM00331">
    <property type="entry name" value="PP2C_SIG"/>
    <property type="match status" value="1"/>
</dbReference>
<comment type="caution">
    <text evidence="4">The sequence shown here is derived from an EMBL/GenBank/DDBJ whole genome shotgun (WGS) entry which is preliminary data.</text>
</comment>
<proteinExistence type="predicted"/>
<dbReference type="RefSeq" id="WP_053331795.1">
    <property type="nucleotide sequence ID" value="NZ_CCEJ010000004.1"/>
</dbReference>
<dbReference type="eggNOG" id="COG2208">
    <property type="taxonomic scope" value="Bacteria"/>
</dbReference>
<gene>
    <name evidence="4" type="ORF">CSEC_1001</name>
</gene>
<dbReference type="eggNOG" id="COG3706">
    <property type="taxonomic scope" value="Bacteria"/>
</dbReference>
<dbReference type="Pfam" id="PF07228">
    <property type="entry name" value="SpoIIE"/>
    <property type="match status" value="1"/>
</dbReference>
<keyword evidence="5" id="KW-1185">Reference proteome</keyword>
<dbReference type="Proteomes" id="UP000031552">
    <property type="component" value="Unassembled WGS sequence"/>
</dbReference>
<name>A0A090D1W6_9BACT</name>
<evidence type="ECO:0000256" key="1">
    <source>
        <dbReference type="ARBA" id="ARBA00022801"/>
    </source>
</evidence>
<dbReference type="Pfam" id="PF00072">
    <property type="entry name" value="Response_reg"/>
    <property type="match status" value="1"/>
</dbReference>
<dbReference type="InterPro" id="IPR052016">
    <property type="entry name" value="Bact_Sigma-Reg"/>
</dbReference>
<dbReference type="PROSITE" id="PS50110">
    <property type="entry name" value="RESPONSE_REGULATORY"/>
    <property type="match status" value="1"/>
</dbReference>
<evidence type="ECO:0000259" key="3">
    <source>
        <dbReference type="PROSITE" id="PS50110"/>
    </source>
</evidence>
<dbReference type="Gene3D" id="3.40.50.2300">
    <property type="match status" value="1"/>
</dbReference>
<dbReference type="PANTHER" id="PTHR43156">
    <property type="entry name" value="STAGE II SPORULATION PROTEIN E-RELATED"/>
    <property type="match status" value="1"/>
</dbReference>
<dbReference type="OrthoDB" id="20101at2"/>
<dbReference type="EMBL" id="CCEJ010000004">
    <property type="protein sequence ID" value="CDR33828.1"/>
    <property type="molecule type" value="Genomic_DNA"/>
</dbReference>
<sequence>MVEPLELIEKSVKESTVLLIDDQQMCEVAFKRIFEGQEDIHFHYCKDPSLAFQFVERVKPTVILLDLVMPEIDGLTLAAYIRANPLTKDIPLIILSVNEDPKIKEKAFQAGASDYAVKLPDKVELLARIRYHSQNYIRFLERNLAFQKLREARNEQQLQLEDAAEYVKEKLPQFLQGPIKTVWEFIPCESLGGDAFSYHFLDENHFAFYLLDVCGHGVGAALLSATLLNVIGANTLPKTDFFDPKNVLERLNDAFPMESHRNMFFSIWYGVYDLKNRILTYSSGGHPAALLFQPDKEVLKTDGLVIGAIENQEYVNAKVKIEPHARLYLFSDGVFEYRKKNNEMHTYREFIDSLEQIRRKSLIEDLIEIRKRAINLSIGPVLSDDYSIIIFDFD</sequence>
<reference evidence="4" key="1">
    <citation type="submission" date="2013-12" db="EMBL/GenBank/DDBJ databases">
        <authorList>
            <person name="Linke B."/>
        </authorList>
    </citation>
    <scope>NUCLEOTIDE SEQUENCE [LARGE SCALE GENOMIC DNA]</scope>
    <source>
        <strain evidence="4">CRIB-18</strain>
    </source>
</reference>
<dbReference type="InterPro" id="IPR011006">
    <property type="entry name" value="CheY-like_superfamily"/>
</dbReference>
<dbReference type="InterPro" id="IPR001789">
    <property type="entry name" value="Sig_transdc_resp-reg_receiver"/>
</dbReference>
<organism evidence="4 5">
    <name type="scientific">Candidatus Criblamydia sequanensis CRIB-18</name>
    <dbReference type="NCBI Taxonomy" id="1437425"/>
    <lineage>
        <taxon>Bacteria</taxon>
        <taxon>Pseudomonadati</taxon>
        <taxon>Chlamydiota</taxon>
        <taxon>Chlamydiia</taxon>
        <taxon>Parachlamydiales</taxon>
        <taxon>Candidatus Criblamydiaceae</taxon>
        <taxon>Candidatus Criblamydia</taxon>
    </lineage>
</organism>
<dbReference type="SUPFAM" id="SSF52172">
    <property type="entry name" value="CheY-like"/>
    <property type="match status" value="1"/>
</dbReference>
<keyword evidence="2" id="KW-0597">Phosphoprotein</keyword>
<dbReference type="Gene3D" id="3.60.40.10">
    <property type="entry name" value="PPM-type phosphatase domain"/>
    <property type="match status" value="1"/>
</dbReference>
<evidence type="ECO:0000256" key="2">
    <source>
        <dbReference type="PROSITE-ProRule" id="PRU00169"/>
    </source>
</evidence>
<dbReference type="SMART" id="SM00448">
    <property type="entry name" value="REC"/>
    <property type="match status" value="1"/>
</dbReference>
<protein>
    <submittedName>
        <fullName evidence="4">Signal transduction response regulator</fullName>
    </submittedName>
</protein>
<dbReference type="PANTHER" id="PTHR43156:SF2">
    <property type="entry name" value="STAGE II SPORULATION PROTEIN E"/>
    <property type="match status" value="1"/>
</dbReference>
<dbReference type="GO" id="GO:0000160">
    <property type="term" value="P:phosphorelay signal transduction system"/>
    <property type="evidence" value="ECO:0007669"/>
    <property type="project" value="InterPro"/>
</dbReference>